<name>A0A9X2TEW8_9BACT</name>
<comment type="caution">
    <text evidence="1">The sequence shown here is derived from an EMBL/GenBank/DDBJ whole genome shotgun (WGS) entry which is preliminary data.</text>
</comment>
<evidence type="ECO:0000313" key="2">
    <source>
        <dbReference type="Proteomes" id="UP001155057"/>
    </source>
</evidence>
<proteinExistence type="predicted"/>
<dbReference type="EMBL" id="JANUAE010000004">
    <property type="protein sequence ID" value="MCS3709902.1"/>
    <property type="molecule type" value="Genomic_DNA"/>
</dbReference>
<gene>
    <name evidence="1" type="ORF">GGP61_001506</name>
</gene>
<organism evidence="1 2">
    <name type="scientific">Salinibacter ruber</name>
    <dbReference type="NCBI Taxonomy" id="146919"/>
    <lineage>
        <taxon>Bacteria</taxon>
        <taxon>Pseudomonadati</taxon>
        <taxon>Rhodothermota</taxon>
        <taxon>Rhodothermia</taxon>
        <taxon>Rhodothermales</taxon>
        <taxon>Salinibacteraceae</taxon>
        <taxon>Salinibacter</taxon>
    </lineage>
</organism>
<sequence length="100" mass="11328">METYPDVEKMGKTQWAGPIREPWDEKGFSMRHCDGCGKVWTAGAEMLVQSRLVCCADCWEKVPEGLRVAFIGTPNPDGRPSPEEEALRAYLIASRREERL</sequence>
<protein>
    <submittedName>
        <fullName evidence="1">Uncharacterized protein</fullName>
    </submittedName>
</protein>
<reference evidence="1" key="1">
    <citation type="submission" date="2022-08" db="EMBL/GenBank/DDBJ databases">
        <title>Genomic Encyclopedia of Type Strains, Phase V (KMG-V): Genome sequencing to study the core and pangenomes of soil and plant-associated prokaryotes.</title>
        <authorList>
            <person name="Whitman W."/>
        </authorList>
    </citation>
    <scope>NUCLEOTIDE SEQUENCE</scope>
    <source>
        <strain evidence="1">SP3049</strain>
    </source>
</reference>
<dbReference type="Proteomes" id="UP001155057">
    <property type="component" value="Unassembled WGS sequence"/>
</dbReference>
<evidence type="ECO:0000313" key="1">
    <source>
        <dbReference type="EMBL" id="MCS3709902.1"/>
    </source>
</evidence>
<dbReference type="AlphaFoldDB" id="A0A9X2TEW8"/>
<dbReference type="RefSeq" id="WP_259123860.1">
    <property type="nucleotide sequence ID" value="NZ_JANTZO010000005.1"/>
</dbReference>
<accession>A0A9X2TEW8</accession>